<dbReference type="InterPro" id="IPR050272">
    <property type="entry name" value="Isochorismatase-like_hydrls"/>
</dbReference>
<dbReference type="CDD" id="cd00431">
    <property type="entry name" value="cysteine_hydrolases"/>
    <property type="match status" value="1"/>
</dbReference>
<dbReference type="InterPro" id="IPR000868">
    <property type="entry name" value="Isochorismatase-like_dom"/>
</dbReference>
<evidence type="ECO:0000256" key="1">
    <source>
        <dbReference type="ARBA" id="ARBA00022801"/>
    </source>
</evidence>
<sequence length="184" mass="20653">MKIPSRHALLLIDVINDMAFPESEALLKHALPAAKKIAALRKRLKKAGVPVIYVNDNFGHWQCDFQSQIKRCSSPESPGREVAKLLLPEDDDYFVLKPMHSGFYSTSLDVLLRFLQAETLILAGFAADICVLYTANDAYMRDFALVVPTDCVASEDAKGTRQALDHMKNRLKARVMESRYLHCG</sequence>
<feature type="domain" description="Isochorismatase-like" evidence="2">
    <location>
        <begin position="8"/>
        <end position="175"/>
    </location>
</feature>
<keyword evidence="4" id="KW-1185">Reference proteome</keyword>
<dbReference type="SUPFAM" id="SSF52499">
    <property type="entry name" value="Isochorismatase-like hydrolases"/>
    <property type="match status" value="1"/>
</dbReference>
<dbReference type="Gene3D" id="3.40.50.850">
    <property type="entry name" value="Isochorismatase-like"/>
    <property type="match status" value="1"/>
</dbReference>
<dbReference type="Proteomes" id="UP001165653">
    <property type="component" value="Unassembled WGS sequence"/>
</dbReference>
<evidence type="ECO:0000259" key="2">
    <source>
        <dbReference type="Pfam" id="PF00857"/>
    </source>
</evidence>
<organism evidence="3 4">
    <name type="scientific">Luteolibacter rhizosphaerae</name>
    <dbReference type="NCBI Taxonomy" id="2989719"/>
    <lineage>
        <taxon>Bacteria</taxon>
        <taxon>Pseudomonadati</taxon>
        <taxon>Verrucomicrobiota</taxon>
        <taxon>Verrucomicrobiia</taxon>
        <taxon>Verrucomicrobiales</taxon>
        <taxon>Verrucomicrobiaceae</taxon>
        <taxon>Luteolibacter</taxon>
    </lineage>
</organism>
<evidence type="ECO:0000313" key="3">
    <source>
        <dbReference type="EMBL" id="MCW1915861.1"/>
    </source>
</evidence>
<reference evidence="3" key="1">
    <citation type="submission" date="2022-10" db="EMBL/GenBank/DDBJ databases">
        <title>Luteolibacter sp. GHJ8, whole genome shotgun sequencing project.</title>
        <authorList>
            <person name="Zhao G."/>
            <person name="Shen L."/>
        </authorList>
    </citation>
    <scope>NUCLEOTIDE SEQUENCE</scope>
    <source>
        <strain evidence="3">GHJ8</strain>
    </source>
</reference>
<dbReference type="GO" id="GO:0016787">
    <property type="term" value="F:hydrolase activity"/>
    <property type="evidence" value="ECO:0007669"/>
    <property type="project" value="UniProtKB-KW"/>
</dbReference>
<comment type="caution">
    <text evidence="3">The sequence shown here is derived from an EMBL/GenBank/DDBJ whole genome shotgun (WGS) entry which is preliminary data.</text>
</comment>
<accession>A0ABT3G7M8</accession>
<dbReference type="Pfam" id="PF00857">
    <property type="entry name" value="Isochorismatase"/>
    <property type="match status" value="1"/>
</dbReference>
<dbReference type="RefSeq" id="WP_264515423.1">
    <property type="nucleotide sequence ID" value="NZ_JAPDDR010000011.1"/>
</dbReference>
<protein>
    <submittedName>
        <fullName evidence="3">Cysteine hydrolase</fullName>
    </submittedName>
</protein>
<keyword evidence="1 3" id="KW-0378">Hydrolase</keyword>
<dbReference type="EMBL" id="JAPDDR010000011">
    <property type="protein sequence ID" value="MCW1915861.1"/>
    <property type="molecule type" value="Genomic_DNA"/>
</dbReference>
<dbReference type="PANTHER" id="PTHR43540:SF6">
    <property type="entry name" value="ISOCHORISMATASE-LIKE DOMAIN-CONTAINING PROTEIN"/>
    <property type="match status" value="1"/>
</dbReference>
<proteinExistence type="predicted"/>
<evidence type="ECO:0000313" key="4">
    <source>
        <dbReference type="Proteomes" id="UP001165653"/>
    </source>
</evidence>
<name>A0ABT3G7M8_9BACT</name>
<gene>
    <name evidence="3" type="ORF">OJ996_19900</name>
</gene>
<dbReference type="InterPro" id="IPR036380">
    <property type="entry name" value="Isochorismatase-like_sf"/>
</dbReference>
<dbReference type="PANTHER" id="PTHR43540">
    <property type="entry name" value="PEROXYUREIDOACRYLATE/UREIDOACRYLATE AMIDOHYDROLASE-RELATED"/>
    <property type="match status" value="1"/>
</dbReference>